<evidence type="ECO:0000256" key="2">
    <source>
        <dbReference type="ARBA" id="ARBA00023157"/>
    </source>
</evidence>
<gene>
    <name evidence="4" type="ORF">H4Q32_005732</name>
</gene>
<organism evidence="4 5">
    <name type="scientific">Labeo rohita</name>
    <name type="common">Indian major carp</name>
    <name type="synonym">Cyprinus rohita</name>
    <dbReference type="NCBI Taxonomy" id="84645"/>
    <lineage>
        <taxon>Eukaryota</taxon>
        <taxon>Metazoa</taxon>
        <taxon>Chordata</taxon>
        <taxon>Craniata</taxon>
        <taxon>Vertebrata</taxon>
        <taxon>Euteleostomi</taxon>
        <taxon>Actinopterygii</taxon>
        <taxon>Neopterygii</taxon>
        <taxon>Teleostei</taxon>
        <taxon>Ostariophysi</taxon>
        <taxon>Cypriniformes</taxon>
        <taxon>Cyprinidae</taxon>
        <taxon>Labeoninae</taxon>
        <taxon>Labeonini</taxon>
        <taxon>Labeo</taxon>
    </lineage>
</organism>
<evidence type="ECO:0000313" key="5">
    <source>
        <dbReference type="Proteomes" id="UP000830375"/>
    </source>
</evidence>
<dbReference type="EMBL" id="JACTAM010000019">
    <property type="protein sequence ID" value="KAI2652498.1"/>
    <property type="molecule type" value="Genomic_DNA"/>
</dbReference>
<dbReference type="SMART" id="SM00137">
    <property type="entry name" value="MAM"/>
    <property type="match status" value="1"/>
</dbReference>
<dbReference type="InterPro" id="IPR000998">
    <property type="entry name" value="MAM_dom"/>
</dbReference>
<dbReference type="PANTHER" id="PTHR24051">
    <property type="entry name" value="SUSHI DOMAIN-CONTAINING PROTEIN 1"/>
    <property type="match status" value="1"/>
</dbReference>
<keyword evidence="1" id="KW-0677">Repeat</keyword>
<keyword evidence="4" id="KW-0675">Receptor</keyword>
<accession>A0ABQ8LS58</accession>
<dbReference type="PROSITE" id="PS50060">
    <property type="entry name" value="MAM_2"/>
    <property type="match status" value="1"/>
</dbReference>
<dbReference type="InterPro" id="IPR051622">
    <property type="entry name" value="R-tyr_protein_phosphatases"/>
</dbReference>
<protein>
    <submittedName>
        <fullName evidence="4">Receptor-type tyrosine-protein phosphatase U</fullName>
    </submittedName>
</protein>
<dbReference type="CDD" id="cd06263">
    <property type="entry name" value="MAM"/>
    <property type="match status" value="1"/>
</dbReference>
<keyword evidence="5" id="KW-1185">Reference proteome</keyword>
<proteinExistence type="predicted"/>
<dbReference type="SUPFAM" id="SSF49899">
    <property type="entry name" value="Concanavalin A-like lectins/glucanases"/>
    <property type="match status" value="1"/>
</dbReference>
<dbReference type="Gene3D" id="2.60.120.200">
    <property type="match status" value="1"/>
</dbReference>
<keyword evidence="2" id="KW-1015">Disulfide bond</keyword>
<dbReference type="PRINTS" id="PR00020">
    <property type="entry name" value="MAMDOMAIN"/>
</dbReference>
<name>A0ABQ8LS58_LABRO</name>
<evidence type="ECO:0000259" key="3">
    <source>
        <dbReference type="PROSITE" id="PS50060"/>
    </source>
</evidence>
<dbReference type="PANTHER" id="PTHR24051:SF10">
    <property type="entry name" value="RECEPTOR-TYPE TYROSINE-PROTEIN PHOSPHATASE U-RELATED"/>
    <property type="match status" value="1"/>
</dbReference>
<comment type="caution">
    <text evidence="4">The sequence shown here is derived from an EMBL/GenBank/DDBJ whole genome shotgun (WGS) entry which is preliminary data.</text>
</comment>
<dbReference type="Pfam" id="PF00629">
    <property type="entry name" value="MAM"/>
    <property type="match status" value="1"/>
</dbReference>
<evidence type="ECO:0000256" key="1">
    <source>
        <dbReference type="ARBA" id="ARBA00022737"/>
    </source>
</evidence>
<sequence>MVAYPSRAAIITALITPALNYISHCELCPAPTPQQSFMLTVSKCSYMLVNSSQYGAGQRAQLMLRPLSENDTHCVQFSYFLYSRDGHSPGVLNVYVRVNGGSRGNAVWNVSGSQGRQWHQVELAISTFWPSEYQRRSGVVSITLTRIAPLSINQTGLNEITALPRSMHTHSHTLTVRHRVARQTIRAAVERTWNMVNSRFLEMWRGIYASRVTGNLSGISTRLAQIKSTHVCSLWVTAEERERKRNE</sequence>
<dbReference type="Proteomes" id="UP000830375">
    <property type="component" value="Unassembled WGS sequence"/>
</dbReference>
<evidence type="ECO:0000313" key="4">
    <source>
        <dbReference type="EMBL" id="KAI2652498.1"/>
    </source>
</evidence>
<dbReference type="InterPro" id="IPR013320">
    <property type="entry name" value="ConA-like_dom_sf"/>
</dbReference>
<feature type="domain" description="MAM" evidence="3">
    <location>
        <begin position="46"/>
        <end position="134"/>
    </location>
</feature>
<reference evidence="4 5" key="1">
    <citation type="submission" date="2022-01" db="EMBL/GenBank/DDBJ databases">
        <title>A high-quality chromosome-level genome assembly of rohu carp, Labeo rohita.</title>
        <authorList>
            <person name="Arick M.A. II"/>
            <person name="Hsu C.-Y."/>
            <person name="Magbanua Z."/>
            <person name="Pechanova O."/>
            <person name="Grover C."/>
            <person name="Miller E."/>
            <person name="Thrash A."/>
            <person name="Ezzel L."/>
            <person name="Alam S."/>
            <person name="Benzie J."/>
            <person name="Hamilton M."/>
            <person name="Karsi A."/>
            <person name="Lawrence M.L."/>
            <person name="Peterson D.G."/>
        </authorList>
    </citation>
    <scope>NUCLEOTIDE SEQUENCE [LARGE SCALE GENOMIC DNA]</scope>
    <source>
        <strain evidence="5">BAU-BD-2019</strain>
        <tissue evidence="4">Blood</tissue>
    </source>
</reference>